<gene>
    <name evidence="2" type="ORF">ACFFHU_13275</name>
</gene>
<evidence type="ECO:0000313" key="2">
    <source>
        <dbReference type="EMBL" id="MFC0565102.1"/>
    </source>
</evidence>
<reference evidence="2 3" key="1">
    <citation type="submission" date="2024-09" db="EMBL/GenBank/DDBJ databases">
        <authorList>
            <person name="Sun Q."/>
            <person name="Mori K."/>
        </authorList>
    </citation>
    <scope>NUCLEOTIDE SEQUENCE [LARGE SCALE GENOMIC DNA]</scope>
    <source>
        <strain evidence="2 3">TBRC 2205</strain>
    </source>
</reference>
<dbReference type="InterPro" id="IPR023809">
    <property type="entry name" value="Thiopep_bacteriocin_synth_dom"/>
</dbReference>
<dbReference type="EMBL" id="JBHLUE010000011">
    <property type="protein sequence ID" value="MFC0565102.1"/>
    <property type="molecule type" value="Genomic_DNA"/>
</dbReference>
<comment type="caution">
    <text evidence="2">The sequence shown here is derived from an EMBL/GenBank/DDBJ whole genome shotgun (WGS) entry which is preliminary data.</text>
</comment>
<proteinExistence type="predicted"/>
<dbReference type="NCBIfam" id="TIGR03891">
    <property type="entry name" value="thiopep_ocin"/>
    <property type="match status" value="1"/>
</dbReference>
<dbReference type="Proteomes" id="UP001589894">
    <property type="component" value="Unassembled WGS sequence"/>
</dbReference>
<feature type="domain" description="Thiopeptide-type bacteriocin biosynthesis" evidence="1">
    <location>
        <begin position="6"/>
        <end position="246"/>
    </location>
</feature>
<organism evidence="2 3">
    <name type="scientific">Plantactinospora siamensis</name>
    <dbReference type="NCBI Taxonomy" id="555372"/>
    <lineage>
        <taxon>Bacteria</taxon>
        <taxon>Bacillati</taxon>
        <taxon>Actinomycetota</taxon>
        <taxon>Actinomycetes</taxon>
        <taxon>Micromonosporales</taxon>
        <taxon>Micromonosporaceae</taxon>
        <taxon>Plantactinospora</taxon>
    </lineage>
</organism>
<evidence type="ECO:0000313" key="3">
    <source>
        <dbReference type="Proteomes" id="UP001589894"/>
    </source>
</evidence>
<protein>
    <submittedName>
        <fullName evidence="2">Thiopeptide-type bacteriocin biosynthesis protein</fullName>
    </submittedName>
</protein>
<dbReference type="RefSeq" id="WP_377338638.1">
    <property type="nucleotide sequence ID" value="NZ_JBHLUE010000011.1"/>
</dbReference>
<sequence length="259" mass="29219">MDHAPWQQINISYPGHTAQEREQQAVAHLSRVLPAAKTAGLITCWWFIRKGAWRIRYLPTNSPDSQDQAHRLLTEGVPWTRDIYEPETHAFGGHDAMTTAHMLFHHDSRHLLTYLYRHPITRREHSLILCTALMRAAGLDLNEQGDVWAQVVEHRDAYLQASPTDVAGWERFTGEVRSLLLGAPRTTGDWYTAFENAGAALHRQRERGTLTRGLRAVIALHVIFHWNRLGLPATTQATLARAAQKAIFGLPDPPLPEAG</sequence>
<evidence type="ECO:0000259" key="1">
    <source>
        <dbReference type="Pfam" id="PF14028"/>
    </source>
</evidence>
<keyword evidence="3" id="KW-1185">Reference proteome</keyword>
<accession>A0ABV6NXZ1</accession>
<name>A0ABV6NXZ1_9ACTN</name>
<dbReference type="Pfam" id="PF14028">
    <property type="entry name" value="Lant_dehydr_C"/>
    <property type="match status" value="1"/>
</dbReference>